<sequence>MDSEFSDTKKTFDKSQWRQKKYSHKTKVQQFEERRRKAALHKYYKELKKSQVDVSHRKQESSVSGGDSKKLHRESNPYEKAKQELERRKKEKELLIAERAKEKVEREDALQKYKKDKIRKYMKLKKKTKKGQPVMAGRMELLLEKIQKNIGT</sequence>
<dbReference type="OrthoDB" id="5377144at2759"/>
<feature type="compositionally biased region" description="Basic and acidic residues" evidence="1">
    <location>
        <begin position="1"/>
        <end position="16"/>
    </location>
</feature>
<dbReference type="AlphaFoldDB" id="A0A6J1T354"/>
<evidence type="ECO:0000256" key="1">
    <source>
        <dbReference type="SAM" id="MobiDB-lite"/>
    </source>
</evidence>
<reference evidence="3" key="1">
    <citation type="submission" date="2025-08" db="UniProtKB">
        <authorList>
            <consortium name="RefSeq"/>
        </authorList>
    </citation>
    <scope>IDENTIFICATION</scope>
    <source>
        <tissue evidence="3">Whole organism</tissue>
    </source>
</reference>
<protein>
    <submittedName>
        <fullName evidence="3">Uncharacterized protein LOC113211037</fullName>
    </submittedName>
</protein>
<dbReference type="GeneID" id="113211037"/>
<dbReference type="Proteomes" id="UP000504606">
    <property type="component" value="Unplaced"/>
</dbReference>
<accession>A0A6J1T354</accession>
<feature type="compositionally biased region" description="Basic and acidic residues" evidence="1">
    <location>
        <begin position="67"/>
        <end position="87"/>
    </location>
</feature>
<dbReference type="InterPro" id="IPR013730">
    <property type="entry name" value="Fyv7/TAP26"/>
</dbReference>
<dbReference type="RefSeq" id="XP_026285096.1">
    <property type="nucleotide sequence ID" value="XM_026429311.2"/>
</dbReference>
<organism evidence="2 3">
    <name type="scientific">Frankliniella occidentalis</name>
    <name type="common">Western flower thrips</name>
    <name type="synonym">Euthrips occidentalis</name>
    <dbReference type="NCBI Taxonomy" id="133901"/>
    <lineage>
        <taxon>Eukaryota</taxon>
        <taxon>Metazoa</taxon>
        <taxon>Ecdysozoa</taxon>
        <taxon>Arthropoda</taxon>
        <taxon>Hexapoda</taxon>
        <taxon>Insecta</taxon>
        <taxon>Pterygota</taxon>
        <taxon>Neoptera</taxon>
        <taxon>Paraneoptera</taxon>
        <taxon>Thysanoptera</taxon>
        <taxon>Terebrantia</taxon>
        <taxon>Thripoidea</taxon>
        <taxon>Thripidae</taxon>
        <taxon>Frankliniella</taxon>
    </lineage>
</organism>
<gene>
    <name evidence="3" type="primary">LOC113211037</name>
</gene>
<name>A0A6J1T354_FRAOC</name>
<dbReference type="GO" id="GO:0005634">
    <property type="term" value="C:nucleus"/>
    <property type="evidence" value="ECO:0007669"/>
    <property type="project" value="TreeGrafter"/>
</dbReference>
<feature type="region of interest" description="Disordered" evidence="1">
    <location>
        <begin position="1"/>
        <end position="87"/>
    </location>
</feature>
<feature type="compositionally biased region" description="Basic and acidic residues" evidence="1">
    <location>
        <begin position="43"/>
        <end position="60"/>
    </location>
</feature>
<dbReference type="PANTHER" id="PTHR15657">
    <property type="entry name" value="THYROID TRANSCRIPTION FACTOR 1-ASSOCIATED PROTEIN 26"/>
    <property type="match status" value="1"/>
</dbReference>
<proteinExistence type="predicted"/>
<dbReference type="KEGG" id="foc:113211037"/>
<dbReference type="Pfam" id="PF08524">
    <property type="entry name" value="rRNA_processing"/>
    <property type="match status" value="1"/>
</dbReference>
<evidence type="ECO:0000313" key="3">
    <source>
        <dbReference type="RefSeq" id="XP_026285096.1"/>
    </source>
</evidence>
<keyword evidence="2" id="KW-1185">Reference proteome</keyword>
<dbReference type="PANTHER" id="PTHR15657:SF1">
    <property type="entry name" value="THYROID TRANSCRIPTION FACTOR 1-ASSOCIATED PROTEIN 26"/>
    <property type="match status" value="1"/>
</dbReference>
<evidence type="ECO:0000313" key="2">
    <source>
        <dbReference type="Proteomes" id="UP000504606"/>
    </source>
</evidence>
<feature type="compositionally biased region" description="Basic residues" evidence="1">
    <location>
        <begin position="17"/>
        <end position="27"/>
    </location>
</feature>